<gene>
    <name evidence="2" type="ORF">GYN02_07775</name>
</gene>
<name>A0ABS1ZF36_9PSED</name>
<organism evidence="2 3">
    <name type="scientific">Pseudomonas weihenstephanensis</name>
    <dbReference type="NCBI Taxonomy" id="1608994"/>
    <lineage>
        <taxon>Bacteria</taxon>
        <taxon>Pseudomonadati</taxon>
        <taxon>Pseudomonadota</taxon>
        <taxon>Gammaproteobacteria</taxon>
        <taxon>Pseudomonadales</taxon>
        <taxon>Pseudomonadaceae</taxon>
        <taxon>Pseudomonas</taxon>
    </lineage>
</organism>
<dbReference type="Pfam" id="PF20178">
    <property type="entry name" value="ToxA_N"/>
    <property type="match status" value="1"/>
</dbReference>
<evidence type="ECO:0000313" key="2">
    <source>
        <dbReference type="EMBL" id="MBM1195075.1"/>
    </source>
</evidence>
<protein>
    <recommendedName>
        <fullName evidence="1">Dermonecrotic toxin N-terminal domain-containing protein</fullName>
    </recommendedName>
</protein>
<keyword evidence="3" id="KW-1185">Reference proteome</keyword>
<comment type="caution">
    <text evidence="2">The sequence shown here is derived from an EMBL/GenBank/DDBJ whole genome shotgun (WGS) entry which is preliminary data.</text>
</comment>
<sequence length="1567" mass="177118">MTNLPDSPLALSPAEMLRQAIAHQFSARPTLRSAVNELLEKKLTSKLGPWETLPPLNQLNIVWTVDQREQALSVPRQRVLLEAVLEHIACATPLDYTFYEPRQCFLAQVPVGGVASASAAPVLPMTTVERVIREVLREWNRAFQTAVVDYWNQPTGTFRSRQHWLATLLGDTLLSSANTRGGLSDEQIDAVRQILKYPVIEDRWRVFGPAERPRAYVAQLQVSHAQATYAPLSPDLLIAHKVDGHEQMLQCKPSGAIEAFATWSAYGRIMGRMLGARYLIDSLTWKRYEPSGNCLHTQAMILLNNQLERVAALEPASRVKDCTVAMLERQLGDLTDLSAGFADEDEADAVYDATVLGRVFTALPQWLQQASEADRFVYRSHVIDLANVLRNAKGQTFNDGIDDLHTYASKVLREQMFKDQPLAPGYYSDDIELDFLVASGLPGTSGSVHTVTFTLTELALQNLAAIPSGHMTIRHRHNQLIQDWWMTPTYVKSLIQRVNVGAKYPQLITRLLIGDADESARRETLFVDQLRVALPMLALEKLLKGEGGLSMWGYRCIAALMQVDVASRVLDGQSVSISPLALLSTPKAVPDYARNMFVIGLTHDPDGRCVLYRPLFKAVLLEFASAQAMLAAIREKGDLRSSVLDWMSETSRTTMEAGVLSLVNVRLKASETFYLRPLSSPFLHDLFMETALTLIELADRQSVSNTESRWAILKEGGWLLFNTVVPLLRGPVAVFSWVLLTVSALKHDIEALGSDSEDTRAPAIIDLLFNIGMVLLHVTQPVPSSDEPLHEVANVAPRLIGPPVRPPEVAFEPDSVKVEQGVTYFSSVAVGNQHSALDFSWFNNPRIYLNETHLTWLDRNQGVDPGERDPVAQGQYKGLYIIDNTWHAMIRGHSYQVSLEDEGVVLVSPKDPTQTGPWIRPDSAGNWDFDTGMRLRGGGPKTRRELAAQMALRNRRINELNNKYFAFHDREQEIHTQLSDARTKAIETQEGDLSKQLTYLEKTLRVKSLRSLAEKSRAEFAVEHANFKERHALMSEVKDHIREGNFNEAFFDFATDIVYAQHLYIVHLVALYPEFSGPPEEILARNERDRYASFRRELFKAHQQHLNDFREQVRLLEVLRESPRVGYAMAEKRVSAMALIERPDGTRQQATELDFMSMHLGILTDVVPVIAFGEDWQALREIVWPLTFSLQTHAQLADTSLFTHSERVEIMTDLQERYARAQDALAILHLEVGYRFNRVEYNRLTEMIEGFSLKIEQQLAEEARRQTEWLPSQPNPSRRVHPASRIIKTRKHGVLIGVARPRASDQEPLEVEVGDSLLREPIDRPMSPGASLPRMTFRESSPNRWEAIEPIMAPVPARALGVIRAQCNELLSKVDPKINRVKVYANNSKYPLELEEILERDAQKLDALISEIERGFAHEPVQQKPKPGTPQSLLKRLREGAHKLREQALWILKSLPPTEATVEFLLDKGDVHLLKDGGRVKMFGPRNDFVQEYQVLNKKNQVVWYAHLHYETLNAPDNPPTAAHFKLKDQRKVSKQSLEAKARPGEKVPEVYYGKISQRMIVERFLL</sequence>
<feature type="domain" description="Dermonecrotic toxin N-terminal" evidence="1">
    <location>
        <begin position="400"/>
        <end position="636"/>
    </location>
</feature>
<dbReference type="Proteomes" id="UP000809529">
    <property type="component" value="Unassembled WGS sequence"/>
</dbReference>
<dbReference type="InterPro" id="IPR046673">
    <property type="entry name" value="ToxA_N"/>
</dbReference>
<evidence type="ECO:0000313" key="3">
    <source>
        <dbReference type="Proteomes" id="UP000809529"/>
    </source>
</evidence>
<proteinExistence type="predicted"/>
<dbReference type="EMBL" id="JAAEBW010000003">
    <property type="protein sequence ID" value="MBM1195075.1"/>
    <property type="molecule type" value="Genomic_DNA"/>
</dbReference>
<dbReference type="RefSeq" id="WP_203302555.1">
    <property type="nucleotide sequence ID" value="NZ_JAAEBW010000003.1"/>
</dbReference>
<evidence type="ECO:0000259" key="1">
    <source>
        <dbReference type="Pfam" id="PF20178"/>
    </source>
</evidence>
<accession>A0ABS1ZF36</accession>
<reference evidence="2 3" key="1">
    <citation type="submission" date="2020-01" db="EMBL/GenBank/DDBJ databases">
        <title>Comparative genomics of meat spoilage bacteria.</title>
        <authorList>
            <person name="Hilgarth M."/>
            <person name="Vogel R.F."/>
        </authorList>
    </citation>
    <scope>NUCLEOTIDE SEQUENCE [LARGE SCALE GENOMIC DNA]</scope>
    <source>
        <strain evidence="2 3">TMW2.2077</strain>
    </source>
</reference>